<gene>
    <name evidence="2" type="ORF">F8M41_012470</name>
</gene>
<keyword evidence="3" id="KW-1185">Reference proteome</keyword>
<evidence type="ECO:0000313" key="3">
    <source>
        <dbReference type="Proteomes" id="UP000439903"/>
    </source>
</evidence>
<dbReference type="OrthoDB" id="10031156at2759"/>
<dbReference type="Pfam" id="PF12449">
    <property type="entry name" value="DUF3684"/>
    <property type="match status" value="1"/>
</dbReference>
<dbReference type="Proteomes" id="UP000439903">
    <property type="component" value="Unassembled WGS sequence"/>
</dbReference>
<protein>
    <submittedName>
        <fullName evidence="2">Putative hatpase domain protein</fullName>
    </submittedName>
</protein>
<name>A0A8H4EPN2_GIGMA</name>
<dbReference type="Pfam" id="PF25794">
    <property type="entry name" value="SACS"/>
    <property type="match status" value="1"/>
</dbReference>
<reference evidence="2 3" key="1">
    <citation type="journal article" date="2019" name="Environ. Microbiol.">
        <title>At the nexus of three kingdoms: the genome of the mycorrhizal fungus Gigaspora margarita provides insights into plant, endobacterial and fungal interactions.</title>
        <authorList>
            <person name="Venice F."/>
            <person name="Ghignone S."/>
            <person name="Salvioli di Fossalunga A."/>
            <person name="Amselem J."/>
            <person name="Novero M."/>
            <person name="Xianan X."/>
            <person name="Sedzielewska Toro K."/>
            <person name="Morin E."/>
            <person name="Lipzen A."/>
            <person name="Grigoriev I.V."/>
            <person name="Henrissat B."/>
            <person name="Martin F.M."/>
            <person name="Bonfante P."/>
        </authorList>
    </citation>
    <scope>NUCLEOTIDE SEQUENCE [LARGE SCALE GENOMIC DNA]</scope>
    <source>
        <strain evidence="2 3">BEG34</strain>
    </source>
</reference>
<dbReference type="Gene3D" id="3.30.565.10">
    <property type="entry name" value="Histidine kinase-like ATPase, C-terminal domain"/>
    <property type="match status" value="1"/>
</dbReference>
<dbReference type="InterPro" id="IPR022155">
    <property type="entry name" value="DUF3684"/>
</dbReference>
<comment type="caution">
    <text evidence="2">The sequence shown here is derived from an EMBL/GenBank/DDBJ whole genome shotgun (WGS) entry which is preliminary data.</text>
</comment>
<dbReference type="NCBIfam" id="NF047352">
    <property type="entry name" value="P_loop_sacsin"/>
    <property type="match status" value="1"/>
</dbReference>
<dbReference type="PANTHER" id="PTHR47839">
    <property type="entry name" value="DOMAIN PROTEIN, PUTATIVE (AFU_ORTHOLOGUE AFUA_6G04830)-RELATED"/>
    <property type="match status" value="1"/>
</dbReference>
<proteinExistence type="predicted"/>
<feature type="domain" description="Sacsin/Nov" evidence="1">
    <location>
        <begin position="62"/>
        <end position="161"/>
    </location>
</feature>
<evidence type="ECO:0000313" key="2">
    <source>
        <dbReference type="EMBL" id="KAF0529932.1"/>
    </source>
</evidence>
<evidence type="ECO:0000259" key="1">
    <source>
        <dbReference type="Pfam" id="PF25794"/>
    </source>
</evidence>
<dbReference type="EMBL" id="WTPW01000254">
    <property type="protein sequence ID" value="KAF0529932.1"/>
    <property type="molecule type" value="Genomic_DNA"/>
</dbReference>
<accession>A0A8H4EPN2</accession>
<dbReference type="SUPFAM" id="SSF55874">
    <property type="entry name" value="ATPase domain of HSP90 chaperone/DNA topoisomerase II/histidine kinase"/>
    <property type="match status" value="1"/>
</dbReference>
<organism evidence="2 3">
    <name type="scientific">Gigaspora margarita</name>
    <dbReference type="NCBI Taxonomy" id="4874"/>
    <lineage>
        <taxon>Eukaryota</taxon>
        <taxon>Fungi</taxon>
        <taxon>Fungi incertae sedis</taxon>
        <taxon>Mucoromycota</taxon>
        <taxon>Glomeromycotina</taxon>
        <taxon>Glomeromycetes</taxon>
        <taxon>Diversisporales</taxon>
        <taxon>Gigasporaceae</taxon>
        <taxon>Gigaspora</taxon>
    </lineage>
</organism>
<dbReference type="InterPro" id="IPR036890">
    <property type="entry name" value="HATPase_C_sf"/>
</dbReference>
<dbReference type="PANTHER" id="PTHR47839:SF1">
    <property type="entry name" value="DOMAIN PROTEIN, PUTATIVE (AFU_ORTHOLOGUE AFUA_6G04830)-RELATED"/>
    <property type="match status" value="1"/>
</dbReference>
<dbReference type="InterPro" id="IPR058210">
    <property type="entry name" value="SACS/Nov_dom"/>
</dbReference>
<sequence length="1481" mass="171842">MDTMDTIRIDSNINPNTYNSTRKTHFIPQIENSKMSLDTFKNQLMSNLEYECRVKVNQRCLIDKMLARYSTKFAIFRELLQNSDDATSSSVEIVFEGTTGENYSRLLFKNNGMNFRQQDWDRLKKIAEGNPDEQKIGAFGVGFYSVFSICEEPFISSGNHGMAFYWQGDQLYVRHGPIDNSDSTWTTFLMDMRAPLKLPNLEEFGRFLATSLGFTTNLRQISVYLNKSEIFRISKEIISQPRSIKIQRDIKKETPEKLFKLDSVNIHTVKFDFISNPRTVSFSNHEKPKVSVCFQIANGNLKVQVQNKFSTEMERLTKKKPPSKTTIQAILPMYSDYESSVMTYDIFKELFPFPKQGNIFIGFRTHQTTGYSVNMAARVIPTVERESIDLSEKTLSIYNTEMLCSIGTLCRVLYEDEMNQISQLYQHNSGENQLMLEEHSARVLSHFTFEQSTPDAKIGNIIEEQFYRCCSSQLSILSTHGVKAISLIRLPNPEMDVFIKTVPVVPEIMINKCGPFFHRANIILKLIEKISINDVFVELRNRSLDKDEMIALMKWWITQNFSITDHDNLMQLAIVTIENKALNLKNIRHFQNPGIISPGLDVPSNVLPYVISQHFNNKLDIFKQYFRNWTELSLSTWAQYIVGKYKLKDNPTFAEEFISTLSRGFKTTKKEDQSIICQLLSQIECIPTQFGVKRPAKTYFQDVTLFSDLPNISIKGDEKFFTAIGINKYVELEVVFARLVNNENLDHMKLLKYFTKFAGDLKDTDIEKLKRTTIWIKESIDSNKIVNNVQRYLARDLYTPCYHNKELELPIIQWKGHWNKNSNEAKFVIGLGLQEYPSIQTILQLAEQSQPLELREKALQYFIKNFKEKYSEIYNSNSIQIRFLPCIDSDIYAKPSECYSNSHCMKMGFNALRQNLCFLAKELGVKKHPDHNLLRDKLVQNPPNMDNAKEIFEYMYFATHEGYSNWKVFQNIKFIPIQEKVPPYKIIHHKPEECFFKKIVVKQEPSALDLAEFLIKRSKEFWLKLNDKDSYINILGTIVYNYESLNRLKPGILNTMKQSPIFLGVRKEVGTMTDVYELARARDIFINDNDKYRSIFNPLICPFTDRIEKFYALLGSQSLDANVSTTPQNIAIGKTSNISLKVNQKILERIPWYYSGIKGGDLKNDISWIEKLQVKQTNQINLDYELIPKHVIKTVGASACVSEIGNQLILYITGENYTDIANALIQRIHRRPERQYCINLYVYLTSSIEQLQQLGYPTENIKMTLKNVKIDESPAENPTLPVKTLSFDELEKMLHDGIASCKSNHKRSIPADNNPVETFVTEEKHYDSPLNYVKTINSIELHIKDTLDPSILLSPTITMGKNIMHFIKILVNVAEIFELPKNKINIFYDDDSTKIAFNRDKTLFFNLKCDIEYKNSFINDIIYWFLTFCHELAHNFILPHNAEFVYYLQSYGKKYFPKLINKLGTLMIESNEYDFLPIQVS</sequence>